<reference evidence="3 4" key="2">
    <citation type="submission" date="2018-11" db="EMBL/GenBank/DDBJ databases">
        <authorList>
            <consortium name="Pathogen Informatics"/>
        </authorList>
    </citation>
    <scope>NUCLEOTIDE SEQUENCE [LARGE SCALE GENOMIC DNA]</scope>
</reference>
<reference evidence="5" key="1">
    <citation type="submission" date="2016-06" db="UniProtKB">
        <authorList>
            <consortium name="WormBaseParasite"/>
        </authorList>
    </citation>
    <scope>IDENTIFICATION</scope>
</reference>
<evidence type="ECO:0000313" key="5">
    <source>
        <dbReference type="WBParaSite" id="TCNE_0000150101-mRNA-1"/>
    </source>
</evidence>
<dbReference type="EMBL" id="UYWY01001153">
    <property type="protein sequence ID" value="VDM26277.1"/>
    <property type="molecule type" value="Genomic_DNA"/>
</dbReference>
<feature type="transmembrane region" description="Helical" evidence="2">
    <location>
        <begin position="122"/>
        <end position="150"/>
    </location>
</feature>
<dbReference type="AlphaFoldDB" id="A0A183TZ32"/>
<evidence type="ECO:0000313" key="3">
    <source>
        <dbReference type="EMBL" id="VDM26277.1"/>
    </source>
</evidence>
<feature type="region of interest" description="Disordered" evidence="1">
    <location>
        <begin position="156"/>
        <end position="190"/>
    </location>
</feature>
<dbReference type="Proteomes" id="UP000050794">
    <property type="component" value="Unassembled WGS sequence"/>
</dbReference>
<keyword evidence="2" id="KW-0812">Transmembrane</keyword>
<protein>
    <submittedName>
        <fullName evidence="5">Cytotoxic and regulatory T-cell molecule</fullName>
    </submittedName>
</protein>
<keyword evidence="4" id="KW-1185">Reference proteome</keyword>
<keyword evidence="2" id="KW-1133">Transmembrane helix</keyword>
<feature type="compositionally biased region" description="Polar residues" evidence="1">
    <location>
        <begin position="159"/>
        <end position="174"/>
    </location>
</feature>
<evidence type="ECO:0000256" key="1">
    <source>
        <dbReference type="SAM" id="MobiDB-lite"/>
    </source>
</evidence>
<gene>
    <name evidence="3" type="ORF">TCNE_LOCUS1502</name>
</gene>
<feature type="compositionally biased region" description="Basic and acidic residues" evidence="1">
    <location>
        <begin position="178"/>
        <end position="190"/>
    </location>
</feature>
<dbReference type="WBParaSite" id="TCNE_0000150101-mRNA-1">
    <property type="protein sequence ID" value="TCNE_0000150101-mRNA-1"/>
    <property type="gene ID" value="TCNE_0000150101"/>
</dbReference>
<feature type="region of interest" description="Disordered" evidence="1">
    <location>
        <begin position="73"/>
        <end position="102"/>
    </location>
</feature>
<evidence type="ECO:0000313" key="4">
    <source>
        <dbReference type="Proteomes" id="UP000050794"/>
    </source>
</evidence>
<accession>A0A183TZ32</accession>
<organism evidence="4 5">
    <name type="scientific">Toxocara canis</name>
    <name type="common">Canine roundworm</name>
    <dbReference type="NCBI Taxonomy" id="6265"/>
    <lineage>
        <taxon>Eukaryota</taxon>
        <taxon>Metazoa</taxon>
        <taxon>Ecdysozoa</taxon>
        <taxon>Nematoda</taxon>
        <taxon>Chromadorea</taxon>
        <taxon>Rhabditida</taxon>
        <taxon>Spirurina</taxon>
        <taxon>Ascaridomorpha</taxon>
        <taxon>Ascaridoidea</taxon>
        <taxon>Toxocaridae</taxon>
        <taxon>Toxocara</taxon>
    </lineage>
</organism>
<name>A0A183TZ32_TOXCA</name>
<proteinExistence type="predicted"/>
<keyword evidence="2" id="KW-0472">Membrane</keyword>
<evidence type="ECO:0000256" key="2">
    <source>
        <dbReference type="SAM" id="Phobius"/>
    </source>
</evidence>
<sequence length="190" mass="21025">MSFILCRTSIPTPSATPGAAMLEPLLPFTCIFVLFLCESERTVSADRAKNGTDVADVTDGVGQNSVNLTELENSQMGSSDRMAELKDDAQPQTRSSVRNEYKETQEKNKAIYSIPFKITRNVVVTVALASTISSLLVTIVPLAIVTILIWRPISRKPRMNNSSDEQQSPKSSYYSLKLTEEKFPTEDSQQ</sequence>